<reference evidence="3" key="2">
    <citation type="submission" date="2020-12" db="EMBL/GenBank/DDBJ databases">
        <title>New Spironucleus salmonicida genome in near-complete chromosomes.</title>
        <authorList>
            <person name="Xu F."/>
            <person name="Kurt Z."/>
            <person name="Jimenez-Gonzalez A."/>
            <person name="Astvaldsson A."/>
            <person name="Andersson J.O."/>
            <person name="Svard S.G."/>
        </authorList>
    </citation>
    <scope>NUCLEOTIDE SEQUENCE</scope>
    <source>
        <strain evidence="3">ATCC 50377</strain>
    </source>
</reference>
<reference evidence="3" key="1">
    <citation type="journal article" date="2014" name="PLoS Genet.">
        <title>The Genome of Spironucleus salmonicida Highlights a Fish Pathogen Adapted to Fluctuating Environments.</title>
        <authorList>
            <person name="Xu F."/>
            <person name="Jerlstrom-Hultqvist J."/>
            <person name="Einarsson E."/>
            <person name="Astvaldsson A."/>
            <person name="Svard S.G."/>
            <person name="Andersson J.O."/>
        </authorList>
    </citation>
    <scope>NUCLEOTIDE SEQUENCE</scope>
    <source>
        <strain evidence="3">ATCC 50377</strain>
    </source>
</reference>
<evidence type="ECO:0000313" key="2">
    <source>
        <dbReference type="EMBL" id="KAH0575182.1"/>
    </source>
</evidence>
<dbReference type="Proteomes" id="UP000018208">
    <property type="component" value="Unassembled WGS sequence"/>
</dbReference>
<organism evidence="3 4">
    <name type="scientific">Spironucleus salmonicida</name>
    <dbReference type="NCBI Taxonomy" id="348837"/>
    <lineage>
        <taxon>Eukaryota</taxon>
        <taxon>Metamonada</taxon>
        <taxon>Diplomonadida</taxon>
        <taxon>Hexamitidae</taxon>
        <taxon>Hexamitinae</taxon>
        <taxon>Spironucleus</taxon>
    </lineage>
</organism>
<dbReference type="AlphaFoldDB" id="A0A9P8RZJ4"/>
<protein>
    <submittedName>
        <fullName evidence="3">Uncharacterized protein</fullName>
    </submittedName>
</protein>
<evidence type="ECO:0000313" key="4">
    <source>
        <dbReference type="Proteomes" id="UP000018208"/>
    </source>
</evidence>
<dbReference type="KEGG" id="ssao:94296832"/>
<proteinExistence type="predicted"/>
<feature type="transmembrane region" description="Helical" evidence="1">
    <location>
        <begin position="12"/>
        <end position="34"/>
    </location>
</feature>
<dbReference type="EMBL" id="AUWU02000003">
    <property type="protein sequence ID" value="KAH0575194.1"/>
    <property type="molecule type" value="Genomic_DNA"/>
</dbReference>
<keyword evidence="1" id="KW-1133">Transmembrane helix</keyword>
<dbReference type="RefSeq" id="XP_067765955.1">
    <property type="nucleotide sequence ID" value="XM_067906687.1"/>
</dbReference>
<accession>A0A9P8RZJ4</accession>
<keyword evidence="4" id="KW-1185">Reference proteome</keyword>
<evidence type="ECO:0000313" key="3">
    <source>
        <dbReference type="EMBL" id="KAH0575194.1"/>
    </source>
</evidence>
<dbReference type="GeneID" id="94296832"/>
<evidence type="ECO:0000256" key="1">
    <source>
        <dbReference type="SAM" id="Phobius"/>
    </source>
</evidence>
<sequence length="104" mass="11348">MGGVSSTEAVLISVMVLLMVFIASGAITFCCCCCKVQRDQRRTYHDYMDQVQQVLGMVKTQACRQETVEVAGQGVQPAWQVMGAGGDQLPRIPVVRDVDSPQLL</sequence>
<comment type="caution">
    <text evidence="3">The sequence shown here is derived from an EMBL/GenBank/DDBJ whole genome shotgun (WGS) entry which is preliminary data.</text>
</comment>
<gene>
    <name evidence="2" type="ORF">SS50377_22809</name>
    <name evidence="3" type="ORF">SS50377_22821</name>
</gene>
<keyword evidence="1" id="KW-0812">Transmembrane</keyword>
<name>A0A9P8RZJ4_9EUKA</name>
<keyword evidence="1" id="KW-0472">Membrane</keyword>
<dbReference type="EMBL" id="AUWU02000003">
    <property type="protein sequence ID" value="KAH0575182.1"/>
    <property type="molecule type" value="Genomic_DNA"/>
</dbReference>